<dbReference type="STRING" id="6945.B7Q448"/>
<keyword evidence="5" id="KW-1185">Reference proteome</keyword>
<feature type="compositionally biased region" description="Low complexity" evidence="1">
    <location>
        <begin position="202"/>
        <end position="216"/>
    </location>
</feature>
<sequence length="387" mass="42229">MGILPPSPSSSPIPQNFNLLFPRRGGEEKSVVHGSDPRRNLFRGPTLRKEFVPAVKGGEVTAGFVGTDQPGSHTRVRKLRVQTVQNLFRSSLLFLPLAAPATRQRKREKGGIGAKLGSTTTRKMRAATAETVRQRGVRVGHLYIYPLRRPLTVVGRNEVCVPRPRHGASFVGVLRRPINPVACLTVPGATGGTRSLTKRRASSFGSSTPPTTFPASGFQPPALLRNASISLFQSSRNRAYLEEVIVLVPKSWGPKETWARAPTPSVSRTGWQLHRDADVRLEPQGSPFGDNPFTVQHAGCGLQAKRLVLSAGFLRLVDEGGPKAAMYGPPERVFVREWAHLRYGVFNEAGYPGDPLYPAYTARTGSSDPTDVVLTTCTDTPLDLDWK</sequence>
<dbReference type="EMBL" id="ABJB010726171">
    <property type="status" value="NOT_ANNOTATED_CDS"/>
    <property type="molecule type" value="Genomic_DNA"/>
</dbReference>
<dbReference type="OrthoDB" id="687730at2759"/>
<dbReference type="AlphaFoldDB" id="B7Q448"/>
<dbReference type="HOGENOM" id="CLU_714306_0_0_1"/>
<reference evidence="4" key="2">
    <citation type="submission" date="2020-05" db="UniProtKB">
        <authorList>
            <consortium name="EnsemblMetazoa"/>
        </authorList>
    </citation>
    <scope>IDENTIFICATION</scope>
    <source>
        <strain evidence="4">wikel</strain>
    </source>
</reference>
<dbReference type="Pfam" id="PF08434">
    <property type="entry name" value="CLCA"/>
    <property type="match status" value="1"/>
</dbReference>
<evidence type="ECO:0000313" key="3">
    <source>
        <dbReference type="EMBL" id="EEC13620.1"/>
    </source>
</evidence>
<feature type="domain" description="Calcium-activated chloride channel N-terminal" evidence="2">
    <location>
        <begin position="223"/>
        <end position="349"/>
    </location>
</feature>
<dbReference type="VEuPathDB" id="VectorBase:ISCI021668"/>
<accession>B7Q448</accession>
<name>B7Q448_IXOSC</name>
<dbReference type="InterPro" id="IPR013642">
    <property type="entry name" value="CLCA_N"/>
</dbReference>
<evidence type="ECO:0000313" key="4">
    <source>
        <dbReference type="EnsemblMetazoa" id="ISCW021668-PA"/>
    </source>
</evidence>
<evidence type="ECO:0000313" key="5">
    <source>
        <dbReference type="Proteomes" id="UP000001555"/>
    </source>
</evidence>
<reference evidence="3 5" key="1">
    <citation type="submission" date="2008-03" db="EMBL/GenBank/DDBJ databases">
        <title>Annotation of Ixodes scapularis.</title>
        <authorList>
            <consortium name="Ixodes scapularis Genome Project Consortium"/>
            <person name="Caler E."/>
            <person name="Hannick L.I."/>
            <person name="Bidwell S."/>
            <person name="Joardar V."/>
            <person name="Thiagarajan M."/>
            <person name="Amedeo P."/>
            <person name="Galinsky K.J."/>
            <person name="Schobel S."/>
            <person name="Inman J."/>
            <person name="Hostetler J."/>
            <person name="Miller J."/>
            <person name="Hammond M."/>
            <person name="Megy K."/>
            <person name="Lawson D."/>
            <person name="Kodira C."/>
            <person name="Sutton G."/>
            <person name="Meyer J."/>
            <person name="Hill C.A."/>
            <person name="Birren B."/>
            <person name="Nene V."/>
            <person name="Collins F."/>
            <person name="Alarcon-Chaidez F."/>
            <person name="Wikel S."/>
            <person name="Strausberg R."/>
        </authorList>
    </citation>
    <scope>NUCLEOTIDE SEQUENCE [LARGE SCALE GENOMIC DNA]</scope>
    <source>
        <strain evidence="5">Wikel</strain>
        <strain evidence="3">Wikel colony</strain>
    </source>
</reference>
<gene>
    <name evidence="3" type="ORF">IscW_ISCW021668</name>
</gene>
<protein>
    <submittedName>
        <fullName evidence="3 4">Calcium activated chlorine channel, putative</fullName>
    </submittedName>
</protein>
<dbReference type="VEuPathDB" id="VectorBase:ISCP_013180"/>
<organism>
    <name type="scientific">Ixodes scapularis</name>
    <name type="common">Black-legged tick</name>
    <name type="synonym">Deer tick</name>
    <dbReference type="NCBI Taxonomy" id="6945"/>
    <lineage>
        <taxon>Eukaryota</taxon>
        <taxon>Metazoa</taxon>
        <taxon>Ecdysozoa</taxon>
        <taxon>Arthropoda</taxon>
        <taxon>Chelicerata</taxon>
        <taxon>Arachnida</taxon>
        <taxon>Acari</taxon>
        <taxon>Parasitiformes</taxon>
        <taxon>Ixodida</taxon>
        <taxon>Ixodoidea</taxon>
        <taxon>Ixodidae</taxon>
        <taxon>Ixodinae</taxon>
        <taxon>Ixodes</taxon>
    </lineage>
</organism>
<proteinExistence type="predicted"/>
<evidence type="ECO:0000259" key="2">
    <source>
        <dbReference type="Pfam" id="PF08434"/>
    </source>
</evidence>
<dbReference type="EMBL" id="ABJB010799105">
    <property type="status" value="NOT_ANNOTATED_CDS"/>
    <property type="molecule type" value="Genomic_DNA"/>
</dbReference>
<dbReference type="EMBL" id="DS853347">
    <property type="protein sequence ID" value="EEC13620.1"/>
    <property type="molecule type" value="Genomic_DNA"/>
</dbReference>
<dbReference type="PaxDb" id="6945-B7Q448"/>
<evidence type="ECO:0000256" key="1">
    <source>
        <dbReference type="SAM" id="MobiDB-lite"/>
    </source>
</evidence>
<feature type="region of interest" description="Disordered" evidence="1">
    <location>
        <begin position="194"/>
        <end position="216"/>
    </location>
</feature>
<dbReference type="InParanoid" id="B7Q448"/>
<dbReference type="Proteomes" id="UP000001555">
    <property type="component" value="Unassembled WGS sequence"/>
</dbReference>
<dbReference type="EMBL" id="ABJB010648161">
    <property type="status" value="NOT_ANNOTATED_CDS"/>
    <property type="molecule type" value="Genomic_DNA"/>
</dbReference>
<dbReference type="EnsemblMetazoa" id="ISCW021668-RA">
    <property type="protein sequence ID" value="ISCW021668-PA"/>
    <property type="gene ID" value="ISCW021668"/>
</dbReference>
<dbReference type="VEuPathDB" id="VectorBase:ISCW021668"/>